<protein>
    <submittedName>
        <fullName evidence="1">Uncharacterized protein</fullName>
    </submittedName>
</protein>
<organism evidence="1 2">
    <name type="scientific">Mycena metata</name>
    <dbReference type="NCBI Taxonomy" id="1033252"/>
    <lineage>
        <taxon>Eukaryota</taxon>
        <taxon>Fungi</taxon>
        <taxon>Dikarya</taxon>
        <taxon>Basidiomycota</taxon>
        <taxon>Agaricomycotina</taxon>
        <taxon>Agaricomycetes</taxon>
        <taxon>Agaricomycetidae</taxon>
        <taxon>Agaricales</taxon>
        <taxon>Marasmiineae</taxon>
        <taxon>Mycenaceae</taxon>
        <taxon>Mycena</taxon>
    </lineage>
</organism>
<dbReference type="AlphaFoldDB" id="A0AAD7KE06"/>
<reference evidence="1" key="1">
    <citation type="submission" date="2023-03" db="EMBL/GenBank/DDBJ databases">
        <title>Massive genome expansion in bonnet fungi (Mycena s.s.) driven by repeated elements and novel gene families across ecological guilds.</title>
        <authorList>
            <consortium name="Lawrence Berkeley National Laboratory"/>
            <person name="Harder C.B."/>
            <person name="Miyauchi S."/>
            <person name="Viragh M."/>
            <person name="Kuo A."/>
            <person name="Thoen E."/>
            <person name="Andreopoulos B."/>
            <person name="Lu D."/>
            <person name="Skrede I."/>
            <person name="Drula E."/>
            <person name="Henrissat B."/>
            <person name="Morin E."/>
            <person name="Kohler A."/>
            <person name="Barry K."/>
            <person name="LaButti K."/>
            <person name="Morin E."/>
            <person name="Salamov A."/>
            <person name="Lipzen A."/>
            <person name="Mereny Z."/>
            <person name="Hegedus B."/>
            <person name="Baldrian P."/>
            <person name="Stursova M."/>
            <person name="Weitz H."/>
            <person name="Taylor A."/>
            <person name="Grigoriev I.V."/>
            <person name="Nagy L.G."/>
            <person name="Martin F."/>
            <person name="Kauserud H."/>
        </authorList>
    </citation>
    <scope>NUCLEOTIDE SEQUENCE</scope>
    <source>
        <strain evidence="1">CBHHK182m</strain>
    </source>
</reference>
<name>A0AAD7KE06_9AGAR</name>
<gene>
    <name evidence="1" type="ORF">B0H16DRAFT_1497330</name>
</gene>
<proteinExistence type="predicted"/>
<comment type="caution">
    <text evidence="1">The sequence shown here is derived from an EMBL/GenBank/DDBJ whole genome shotgun (WGS) entry which is preliminary data.</text>
</comment>
<dbReference type="InterPro" id="IPR032675">
    <property type="entry name" value="LRR_dom_sf"/>
</dbReference>
<dbReference type="EMBL" id="JARKIB010000004">
    <property type="protein sequence ID" value="KAJ7781168.1"/>
    <property type="molecule type" value="Genomic_DNA"/>
</dbReference>
<dbReference type="Proteomes" id="UP001215598">
    <property type="component" value="Unassembled WGS sequence"/>
</dbReference>
<sequence>MPRLPPELEREIFELAFRSHRDAALWRTLCLVARRVQCWIDLIHYEMVTINDDLHADTFLALIEANTKPLHLFDAVKTLCLPYTVKETSACGILAVCTRVERLACWLNFKDSPELPVLLSRLPLRQLSLEIIHFCQIPLAPSTWLSDLTHLELVAWKNYDAAALYKLSHLPQLTHVALNFDRDGMGVEHIVAVLSSCPHLQIFVAIVQSDELYLDFELDDYRIVVQATADDVIKDWEASYLGLADMWSVAEATVEEQRQEAFDAIFPSSQ</sequence>
<dbReference type="Gene3D" id="3.80.10.10">
    <property type="entry name" value="Ribonuclease Inhibitor"/>
    <property type="match status" value="1"/>
</dbReference>
<accession>A0AAD7KE06</accession>
<evidence type="ECO:0000313" key="1">
    <source>
        <dbReference type="EMBL" id="KAJ7781168.1"/>
    </source>
</evidence>
<evidence type="ECO:0000313" key="2">
    <source>
        <dbReference type="Proteomes" id="UP001215598"/>
    </source>
</evidence>
<keyword evidence="2" id="KW-1185">Reference proteome</keyword>